<name>A0A9Q1Q7C6_9CARY</name>
<dbReference type="PANTHER" id="PTHR33499">
    <property type="entry name" value="OS12G0282400 PROTEIN-RELATED"/>
    <property type="match status" value="1"/>
</dbReference>
<gene>
    <name evidence="1" type="ORF">Cgig2_015402</name>
</gene>
<accession>A0A9Q1Q7C6</accession>
<dbReference type="AlphaFoldDB" id="A0A9Q1Q7C6"/>
<sequence>MFCLENSLQANYQCILCLRRNGVDTLGNASSVKKIKNSMRSRNKPSMPSSDKPTFLRPHMLARGREMNINANETETLQIEKERNSNGQSDLKRYSITKSKRFLQQALDHMPSGLQKEEWHWLIAEIYLKDPHKKASAQNSTNRANYKKERLHRTGSCSKVFKLKSRDSAVGYGGGVKAKDIRGPSHTRVELEVELNATRKKKMKFLLIE</sequence>
<organism evidence="1 2">
    <name type="scientific">Carnegiea gigantea</name>
    <dbReference type="NCBI Taxonomy" id="171969"/>
    <lineage>
        <taxon>Eukaryota</taxon>
        <taxon>Viridiplantae</taxon>
        <taxon>Streptophyta</taxon>
        <taxon>Embryophyta</taxon>
        <taxon>Tracheophyta</taxon>
        <taxon>Spermatophyta</taxon>
        <taxon>Magnoliopsida</taxon>
        <taxon>eudicotyledons</taxon>
        <taxon>Gunneridae</taxon>
        <taxon>Pentapetalae</taxon>
        <taxon>Caryophyllales</taxon>
        <taxon>Cactineae</taxon>
        <taxon>Cactaceae</taxon>
        <taxon>Cactoideae</taxon>
        <taxon>Echinocereeae</taxon>
        <taxon>Carnegiea</taxon>
    </lineage>
</organism>
<dbReference type="PANTHER" id="PTHR33499:SF40">
    <property type="entry name" value="TRANSPOSASE-ASSOCIATED DOMAIN-CONTAINING PROTEIN"/>
    <property type="match status" value="1"/>
</dbReference>
<dbReference type="OrthoDB" id="1729877at2759"/>
<dbReference type="EMBL" id="JAKOGI010000741">
    <property type="protein sequence ID" value="KAJ8430920.1"/>
    <property type="molecule type" value="Genomic_DNA"/>
</dbReference>
<protein>
    <submittedName>
        <fullName evidence="1">Uncharacterized protein</fullName>
    </submittedName>
</protein>
<proteinExistence type="predicted"/>
<dbReference type="Proteomes" id="UP001153076">
    <property type="component" value="Unassembled WGS sequence"/>
</dbReference>
<keyword evidence="2" id="KW-1185">Reference proteome</keyword>
<reference evidence="1" key="1">
    <citation type="submission" date="2022-04" db="EMBL/GenBank/DDBJ databases">
        <title>Carnegiea gigantea Genome sequencing and assembly v2.</title>
        <authorList>
            <person name="Copetti D."/>
            <person name="Sanderson M.J."/>
            <person name="Burquez A."/>
            <person name="Wojciechowski M.F."/>
        </authorList>
    </citation>
    <scope>NUCLEOTIDE SEQUENCE</scope>
    <source>
        <strain evidence="1">SGP5-SGP5p</strain>
        <tissue evidence="1">Aerial part</tissue>
    </source>
</reference>
<evidence type="ECO:0000313" key="2">
    <source>
        <dbReference type="Proteomes" id="UP001153076"/>
    </source>
</evidence>
<evidence type="ECO:0000313" key="1">
    <source>
        <dbReference type="EMBL" id="KAJ8430920.1"/>
    </source>
</evidence>
<comment type="caution">
    <text evidence="1">The sequence shown here is derived from an EMBL/GenBank/DDBJ whole genome shotgun (WGS) entry which is preliminary data.</text>
</comment>